<dbReference type="AlphaFoldDB" id="A0ABD1RCZ7"/>
<reference evidence="2" key="1">
    <citation type="submission" date="2024-07" db="EMBL/GenBank/DDBJ databases">
        <title>Two chromosome-level genome assemblies of Korean endemic species Abeliophyllum distichum and Forsythia ovata (Oleaceae).</title>
        <authorList>
            <person name="Jang H."/>
        </authorList>
    </citation>
    <scope>NUCLEOTIDE SEQUENCE [LARGE SCALE GENOMIC DNA]</scope>
</reference>
<gene>
    <name evidence="1" type="ORF">Adt_31060</name>
</gene>
<name>A0ABD1RCZ7_9LAMI</name>
<sequence>MLNSRLDMKDMGLVDVILGIKISRTSEGIVLSQSHYMDKILDKFNKDDSGMARTPIDTSQRLSKNRGESIFQVGYSRIIRSLMYLMSCARPDIAYIVSKLSRYTSILGVDHWKEKIRILRYLRYTCDYGLHYTRYPTVIEGYSDANWISDIKDSKSTSGFVFTLGALDKCGEEAEWLRHFLEDIPRWSKPVPAIYIHCDSQSTIGSAHSNMYNENQKSLRRARNRETLLKPLSPQANGQVEAVNKTIKYTFKRKLEASKRAWVDELPHVLWAIRTTVKTPTEETPFSMAYGSEAMSPVKIGIPSPGRVMFNEHINDDLLRTSLDLLSEKRDDS</sequence>
<dbReference type="PANTHER" id="PTHR11439">
    <property type="entry name" value="GAG-POL-RELATED RETROTRANSPOSON"/>
    <property type="match status" value="1"/>
</dbReference>
<dbReference type="CDD" id="cd09272">
    <property type="entry name" value="RNase_HI_RT_Ty1"/>
    <property type="match status" value="1"/>
</dbReference>
<accession>A0ABD1RCZ7</accession>
<dbReference type="PANTHER" id="PTHR11439:SF521">
    <property type="entry name" value="RNA-DIRECTED DNA POLYMERASE"/>
    <property type="match status" value="1"/>
</dbReference>
<dbReference type="Gene3D" id="3.30.420.10">
    <property type="entry name" value="Ribonuclease H-like superfamily/Ribonuclease H"/>
    <property type="match status" value="1"/>
</dbReference>
<dbReference type="InterPro" id="IPR036397">
    <property type="entry name" value="RNaseH_sf"/>
</dbReference>
<comment type="caution">
    <text evidence="1">The sequence shown here is derived from an EMBL/GenBank/DDBJ whole genome shotgun (WGS) entry which is preliminary data.</text>
</comment>
<organism evidence="1 2">
    <name type="scientific">Abeliophyllum distichum</name>
    <dbReference type="NCBI Taxonomy" id="126358"/>
    <lineage>
        <taxon>Eukaryota</taxon>
        <taxon>Viridiplantae</taxon>
        <taxon>Streptophyta</taxon>
        <taxon>Embryophyta</taxon>
        <taxon>Tracheophyta</taxon>
        <taxon>Spermatophyta</taxon>
        <taxon>Magnoliopsida</taxon>
        <taxon>eudicotyledons</taxon>
        <taxon>Gunneridae</taxon>
        <taxon>Pentapetalae</taxon>
        <taxon>asterids</taxon>
        <taxon>lamiids</taxon>
        <taxon>Lamiales</taxon>
        <taxon>Oleaceae</taxon>
        <taxon>Forsythieae</taxon>
        <taxon>Abeliophyllum</taxon>
    </lineage>
</organism>
<dbReference type="EMBL" id="JBFOLK010000009">
    <property type="protein sequence ID" value="KAL2486304.1"/>
    <property type="molecule type" value="Genomic_DNA"/>
</dbReference>
<evidence type="ECO:0000313" key="2">
    <source>
        <dbReference type="Proteomes" id="UP001604336"/>
    </source>
</evidence>
<evidence type="ECO:0000313" key="1">
    <source>
        <dbReference type="EMBL" id="KAL2486304.1"/>
    </source>
</evidence>
<protein>
    <submittedName>
        <fullName evidence="1">Cysteine-rich RLK (RECEPTOR-like protein kinase) 8</fullName>
    </submittedName>
</protein>
<proteinExistence type="predicted"/>
<dbReference type="SUPFAM" id="SSF53098">
    <property type="entry name" value="Ribonuclease H-like"/>
    <property type="match status" value="1"/>
</dbReference>
<keyword evidence="2" id="KW-1185">Reference proteome</keyword>
<dbReference type="Proteomes" id="UP001604336">
    <property type="component" value="Unassembled WGS sequence"/>
</dbReference>
<dbReference type="InterPro" id="IPR012337">
    <property type="entry name" value="RNaseH-like_sf"/>
</dbReference>